<evidence type="ECO:0000256" key="2">
    <source>
        <dbReference type="ARBA" id="ARBA00010663"/>
    </source>
</evidence>
<keyword evidence="8" id="KW-0807">Transducer</keyword>
<accession>A0AAV2QDG7</accession>
<sequence>MSVIQRCLLVSSICMLSCIKTLEEPIEQPSHAALRNRILVSPPPWIFLRAYSTTFTCCFKEKEKEKKSIQDSNYECIYLQNNNIVNKPTSCFNTELRSCYHIFVTRFSKFINQPAEHPASLHMKRRVLRMLVYLTLLVIFLWVPNQAFEIARWYLVDEYCTFLDPNTKKAYNILMTISKYLMFVTPAVNPIVYALMHQNFRRAYRTTFTCCFKEKSKFFLTSGGGNRPYIWSIRTSVSAFASSVRRKSMSMRGRSQLDIPCPSASIQDSNYGNTLTVPGQDQHIDININHEANCSTSENVQQQKINNDENTLNSNGTDHKVNGHIKTEHIPLE</sequence>
<dbReference type="PANTHER" id="PTHR24243">
    <property type="entry name" value="G-PROTEIN COUPLED RECEPTOR"/>
    <property type="match status" value="1"/>
</dbReference>
<evidence type="ECO:0000256" key="11">
    <source>
        <dbReference type="SAM" id="SignalP"/>
    </source>
</evidence>
<feature type="domain" description="G-protein coupled receptors family 1 profile" evidence="12">
    <location>
        <begin position="1"/>
        <end position="193"/>
    </location>
</feature>
<organism evidence="13 14">
    <name type="scientific">Meganyctiphanes norvegica</name>
    <name type="common">Northern krill</name>
    <name type="synonym">Thysanopoda norvegica</name>
    <dbReference type="NCBI Taxonomy" id="48144"/>
    <lineage>
        <taxon>Eukaryota</taxon>
        <taxon>Metazoa</taxon>
        <taxon>Ecdysozoa</taxon>
        <taxon>Arthropoda</taxon>
        <taxon>Crustacea</taxon>
        <taxon>Multicrustacea</taxon>
        <taxon>Malacostraca</taxon>
        <taxon>Eumalacostraca</taxon>
        <taxon>Eucarida</taxon>
        <taxon>Euphausiacea</taxon>
        <taxon>Euphausiidae</taxon>
        <taxon>Meganyctiphanes</taxon>
    </lineage>
</organism>
<dbReference type="PROSITE" id="PS50262">
    <property type="entry name" value="G_PROTEIN_RECEP_F1_2"/>
    <property type="match status" value="1"/>
</dbReference>
<protein>
    <recommendedName>
        <fullName evidence="12">G-protein coupled receptors family 1 profile domain-containing protein</fullName>
    </recommendedName>
</protein>
<evidence type="ECO:0000256" key="5">
    <source>
        <dbReference type="ARBA" id="ARBA00023040"/>
    </source>
</evidence>
<evidence type="ECO:0000256" key="9">
    <source>
        <dbReference type="SAM" id="MobiDB-lite"/>
    </source>
</evidence>
<dbReference type="Proteomes" id="UP001497623">
    <property type="component" value="Unassembled WGS sequence"/>
</dbReference>
<evidence type="ECO:0000256" key="3">
    <source>
        <dbReference type="ARBA" id="ARBA00022692"/>
    </source>
</evidence>
<dbReference type="GO" id="GO:0004930">
    <property type="term" value="F:G protein-coupled receptor activity"/>
    <property type="evidence" value="ECO:0007669"/>
    <property type="project" value="UniProtKB-KW"/>
</dbReference>
<comment type="subcellular location">
    <subcellularLocation>
        <location evidence="1">Membrane</location>
        <topology evidence="1">Multi-pass membrane protein</topology>
    </subcellularLocation>
</comment>
<feature type="transmembrane region" description="Helical" evidence="10">
    <location>
        <begin position="127"/>
        <end position="144"/>
    </location>
</feature>
<dbReference type="PANTHER" id="PTHR24243:SF224">
    <property type="entry name" value="G-PROTEIN COUPLED RECEPTOR 19-RELATED"/>
    <property type="match status" value="1"/>
</dbReference>
<reference evidence="13 14" key="1">
    <citation type="submission" date="2024-05" db="EMBL/GenBank/DDBJ databases">
        <authorList>
            <person name="Wallberg A."/>
        </authorList>
    </citation>
    <scope>NUCLEOTIDE SEQUENCE [LARGE SCALE GENOMIC DNA]</scope>
</reference>
<keyword evidence="5" id="KW-0297">G-protein coupled receptor</keyword>
<feature type="region of interest" description="Disordered" evidence="9">
    <location>
        <begin position="308"/>
        <end position="333"/>
    </location>
</feature>
<evidence type="ECO:0000259" key="12">
    <source>
        <dbReference type="PROSITE" id="PS50262"/>
    </source>
</evidence>
<evidence type="ECO:0000313" key="14">
    <source>
        <dbReference type="Proteomes" id="UP001497623"/>
    </source>
</evidence>
<evidence type="ECO:0000256" key="1">
    <source>
        <dbReference type="ARBA" id="ARBA00004141"/>
    </source>
</evidence>
<dbReference type="PRINTS" id="PR00237">
    <property type="entry name" value="GPCRRHODOPSN"/>
</dbReference>
<dbReference type="EMBL" id="CAXKWB010005029">
    <property type="protein sequence ID" value="CAL4076358.1"/>
    <property type="molecule type" value="Genomic_DNA"/>
</dbReference>
<evidence type="ECO:0000256" key="4">
    <source>
        <dbReference type="ARBA" id="ARBA00022989"/>
    </source>
</evidence>
<keyword evidence="3 10" id="KW-0812">Transmembrane</keyword>
<keyword evidence="4 10" id="KW-1133">Transmembrane helix</keyword>
<dbReference type="GO" id="GO:0005886">
    <property type="term" value="C:plasma membrane"/>
    <property type="evidence" value="ECO:0007669"/>
    <property type="project" value="TreeGrafter"/>
</dbReference>
<dbReference type="SUPFAM" id="SSF81321">
    <property type="entry name" value="Family A G protein-coupled receptor-like"/>
    <property type="match status" value="1"/>
</dbReference>
<comment type="similarity">
    <text evidence="2">Belongs to the G-protein coupled receptor 1 family.</text>
</comment>
<comment type="caution">
    <text evidence="13">The sequence shown here is derived from an EMBL/GenBank/DDBJ whole genome shotgun (WGS) entry which is preliminary data.</text>
</comment>
<evidence type="ECO:0000256" key="10">
    <source>
        <dbReference type="SAM" id="Phobius"/>
    </source>
</evidence>
<feature type="chain" id="PRO_5043640513" description="G-protein coupled receptors family 1 profile domain-containing protein" evidence="11">
    <location>
        <begin position="24"/>
        <end position="333"/>
    </location>
</feature>
<dbReference type="InterPro" id="IPR000276">
    <property type="entry name" value="GPCR_Rhodpsn"/>
</dbReference>
<evidence type="ECO:0000256" key="6">
    <source>
        <dbReference type="ARBA" id="ARBA00023136"/>
    </source>
</evidence>
<evidence type="ECO:0000313" key="13">
    <source>
        <dbReference type="EMBL" id="CAL4076358.1"/>
    </source>
</evidence>
<keyword evidence="7" id="KW-0675">Receptor</keyword>
<feature type="compositionally biased region" description="Basic and acidic residues" evidence="9">
    <location>
        <begin position="317"/>
        <end position="333"/>
    </location>
</feature>
<keyword evidence="6 10" id="KW-0472">Membrane</keyword>
<proteinExistence type="inferred from homology"/>
<gene>
    <name evidence="13" type="ORF">MNOR_LOCUS10125</name>
</gene>
<dbReference type="Gene3D" id="1.20.1070.10">
    <property type="entry name" value="Rhodopsin 7-helix transmembrane proteins"/>
    <property type="match status" value="1"/>
</dbReference>
<feature type="transmembrane region" description="Helical" evidence="10">
    <location>
        <begin position="173"/>
        <end position="195"/>
    </location>
</feature>
<dbReference type="InterPro" id="IPR017452">
    <property type="entry name" value="GPCR_Rhodpsn_7TM"/>
</dbReference>
<dbReference type="AlphaFoldDB" id="A0AAV2QDG7"/>
<evidence type="ECO:0000256" key="8">
    <source>
        <dbReference type="ARBA" id="ARBA00023224"/>
    </source>
</evidence>
<feature type="signal peptide" evidence="11">
    <location>
        <begin position="1"/>
        <end position="23"/>
    </location>
</feature>
<name>A0AAV2QDG7_MEGNR</name>
<keyword evidence="14" id="KW-1185">Reference proteome</keyword>
<keyword evidence="11" id="KW-0732">Signal</keyword>
<evidence type="ECO:0000256" key="7">
    <source>
        <dbReference type="ARBA" id="ARBA00023170"/>
    </source>
</evidence>